<dbReference type="SUPFAM" id="SSF51126">
    <property type="entry name" value="Pectin lyase-like"/>
    <property type="match status" value="1"/>
</dbReference>
<sequence>MNVRTLSSVLSAILLFIFSFTESFAQEVPMIIKDKSTRAANYLPDFSYAGYQFGERHIPKKMETTINASDYGVIANDGLDDTEALKKAIVAASKVKGSVLVQLPVGRIIISDIIYIERSNFVLRGAGTGTKGTEIYFPRPLMYTKDSESLQELREYLVQFDKRQREKENNIDLPFSQYAWSGGFIWTRVPGVRVKSYLQKYERPFHVLAKVIKGKKGTHTIEVSSVTDLKAGDVVILQLFNKEGEKGTIINDMYKGADVKVGSHHWMFPDLPMVKQEVLITAVSKNKVTIKTPLTIDIKPSYQAQLSTWEHLEEVGIAHMRLTFPPSPRVAHHVEPGNNGIFLTRVFNSWVDDIVIENADSGILTEEIASVTIQNITTKGTNKAHYTVAMAGVHNVLAKNINVYNWAVHPLSFNTFSTKNVYLNCEVFVDPILDQHSGANHQNLFDNITVHLTPQEDRTYPLFAGGGAPYWKPSHGAYSTFWNIKVRLLGGLDDDAPVILNGMKDGPLARVIGVHGNHQFKVVYEPDAYMEFTNRSLEKIPSLYEFQLKKRLGNH</sequence>
<feature type="signal peptide" evidence="1">
    <location>
        <begin position="1"/>
        <end position="25"/>
    </location>
</feature>
<proteinExistence type="predicted"/>
<evidence type="ECO:0008006" key="4">
    <source>
        <dbReference type="Google" id="ProtNLM"/>
    </source>
</evidence>
<dbReference type="Gene3D" id="2.160.20.10">
    <property type="entry name" value="Single-stranded right-handed beta-helix, Pectin lyase-like"/>
    <property type="match status" value="1"/>
</dbReference>
<dbReference type="InterPro" id="IPR012334">
    <property type="entry name" value="Pectin_lyas_fold"/>
</dbReference>
<keyword evidence="1" id="KW-0732">Signal</keyword>
<comment type="caution">
    <text evidence="2">The sequence shown here is derived from an EMBL/GenBank/DDBJ whole genome shotgun (WGS) entry which is preliminary data.</text>
</comment>
<dbReference type="InterPro" id="IPR011050">
    <property type="entry name" value="Pectin_lyase_fold/virulence"/>
</dbReference>
<feature type="chain" id="PRO_5046282041" description="Pectate lyase superfamily protein domain-containing protein" evidence="1">
    <location>
        <begin position="26"/>
        <end position="555"/>
    </location>
</feature>
<keyword evidence="3" id="KW-1185">Reference proteome</keyword>
<protein>
    <recommendedName>
        <fullName evidence="4">Pectate lyase superfamily protein domain-containing protein</fullName>
    </recommendedName>
</protein>
<gene>
    <name evidence="2" type="ORF">ACFQ1M_05250</name>
</gene>
<evidence type="ECO:0000313" key="2">
    <source>
        <dbReference type="EMBL" id="MFD0861602.1"/>
    </source>
</evidence>
<evidence type="ECO:0000313" key="3">
    <source>
        <dbReference type="Proteomes" id="UP001596978"/>
    </source>
</evidence>
<dbReference type="EMBL" id="JBHTJH010000004">
    <property type="protein sequence ID" value="MFD0861602.1"/>
    <property type="molecule type" value="Genomic_DNA"/>
</dbReference>
<reference evidence="3" key="1">
    <citation type="journal article" date="2019" name="Int. J. Syst. Evol. Microbiol.">
        <title>The Global Catalogue of Microorganisms (GCM) 10K type strain sequencing project: providing services to taxonomists for standard genome sequencing and annotation.</title>
        <authorList>
            <consortium name="The Broad Institute Genomics Platform"/>
            <consortium name="The Broad Institute Genome Sequencing Center for Infectious Disease"/>
            <person name="Wu L."/>
            <person name="Ma J."/>
        </authorList>
    </citation>
    <scope>NUCLEOTIDE SEQUENCE [LARGE SCALE GENOMIC DNA]</scope>
    <source>
        <strain evidence="3">CCUG 62952</strain>
    </source>
</reference>
<name>A0ABW3CXN0_9FLAO</name>
<dbReference type="RefSeq" id="WP_386404925.1">
    <property type="nucleotide sequence ID" value="NZ_JBHTJH010000004.1"/>
</dbReference>
<dbReference type="Proteomes" id="UP001596978">
    <property type="component" value="Unassembled WGS sequence"/>
</dbReference>
<organism evidence="2 3">
    <name type="scientific">Sungkyunkwania multivorans</name>
    <dbReference type="NCBI Taxonomy" id="1173618"/>
    <lineage>
        <taxon>Bacteria</taxon>
        <taxon>Pseudomonadati</taxon>
        <taxon>Bacteroidota</taxon>
        <taxon>Flavobacteriia</taxon>
        <taxon>Flavobacteriales</taxon>
        <taxon>Flavobacteriaceae</taxon>
        <taxon>Sungkyunkwania</taxon>
    </lineage>
</organism>
<accession>A0ABW3CXN0</accession>
<evidence type="ECO:0000256" key="1">
    <source>
        <dbReference type="SAM" id="SignalP"/>
    </source>
</evidence>